<sequence length="507" mass="56727">MGACCSANSSGKIILIYKSREKELNKRPKSLQELKDLAKKKFKELKSEKIALHINGNFLRSDKDVLSLYSKSHTVSRIEIAIFNPDMESNSVDSCFILTSGDFSCMAFRTNLNLVMTSSKVITSPEKALNAQAEVELDPKKFFYRSPALCFALVAVKNEMQRESLQLASKEIRIDDVVYINNSMVKVTNVDPYKLSYEFDALPGLPIIKDGRVVGMHLTRNTGVKTQAIISELQSVSEHHMFSEKINLLLAQVVFYGDLPSLTTRFYIIYTLKSGGLTSFNTATHEFKNFDLSLPKNAKIAQAQTGVYIIGGTLDGFGCKNAFYFDTYTEKLNKKSDMISSRHSHTVIANESFIYAISGYGSLGLSRECEIYDIENEKWSSIEPLETPRANASAAIFKNAVYVAGGDLNSGECCKYIEKYTSSSWSTLSLRIPERISNIKILCDNRNLLVLGKSLWALDGKEWKVQTKEVDPLPGIHAVCLDSKVFAFIAPTIVFINQKNEWEPVSI</sequence>
<dbReference type="InterPro" id="IPR006652">
    <property type="entry name" value="Kelch_1"/>
</dbReference>
<reference evidence="3" key="1">
    <citation type="submission" date="2021-09" db="EMBL/GenBank/DDBJ databases">
        <authorList>
            <consortium name="AG Swart"/>
            <person name="Singh M."/>
            <person name="Singh A."/>
            <person name="Seah K."/>
            <person name="Emmerich C."/>
        </authorList>
    </citation>
    <scope>NUCLEOTIDE SEQUENCE</scope>
    <source>
        <strain evidence="3">ATCC30299</strain>
    </source>
</reference>
<dbReference type="AlphaFoldDB" id="A0AAU9K9P4"/>
<gene>
    <name evidence="3" type="ORF">BSTOLATCC_MIC61013</name>
</gene>
<dbReference type="PANTHER" id="PTHR46344">
    <property type="entry name" value="OS02G0202900 PROTEIN"/>
    <property type="match status" value="1"/>
</dbReference>
<dbReference type="EMBL" id="CAJZBQ010000058">
    <property type="protein sequence ID" value="CAG9334394.1"/>
    <property type="molecule type" value="Genomic_DNA"/>
</dbReference>
<evidence type="ECO:0000256" key="1">
    <source>
        <dbReference type="ARBA" id="ARBA00022441"/>
    </source>
</evidence>
<dbReference type="SMART" id="SM00612">
    <property type="entry name" value="Kelch"/>
    <property type="match status" value="3"/>
</dbReference>
<protein>
    <submittedName>
        <fullName evidence="3">Uncharacterized protein</fullName>
    </submittedName>
</protein>
<evidence type="ECO:0000256" key="2">
    <source>
        <dbReference type="ARBA" id="ARBA00022737"/>
    </source>
</evidence>
<keyword evidence="2" id="KW-0677">Repeat</keyword>
<comment type="caution">
    <text evidence="3">The sequence shown here is derived from an EMBL/GenBank/DDBJ whole genome shotgun (WGS) entry which is preliminary data.</text>
</comment>
<accession>A0AAU9K9P4</accession>
<dbReference type="PANTHER" id="PTHR46344:SF27">
    <property type="entry name" value="KELCH REPEAT SUPERFAMILY PROTEIN"/>
    <property type="match status" value="1"/>
</dbReference>
<name>A0AAU9K9P4_9CILI</name>
<evidence type="ECO:0000313" key="4">
    <source>
        <dbReference type="Proteomes" id="UP001162131"/>
    </source>
</evidence>
<organism evidence="3 4">
    <name type="scientific">Blepharisma stoltei</name>
    <dbReference type="NCBI Taxonomy" id="1481888"/>
    <lineage>
        <taxon>Eukaryota</taxon>
        <taxon>Sar</taxon>
        <taxon>Alveolata</taxon>
        <taxon>Ciliophora</taxon>
        <taxon>Postciliodesmatophora</taxon>
        <taxon>Heterotrichea</taxon>
        <taxon>Heterotrichida</taxon>
        <taxon>Blepharismidae</taxon>
        <taxon>Blepharisma</taxon>
    </lineage>
</organism>
<dbReference type="Gene3D" id="2.120.10.80">
    <property type="entry name" value="Kelch-type beta propeller"/>
    <property type="match status" value="1"/>
</dbReference>
<proteinExistence type="predicted"/>
<evidence type="ECO:0000313" key="3">
    <source>
        <dbReference type="EMBL" id="CAG9334394.1"/>
    </source>
</evidence>
<dbReference type="InterPro" id="IPR015915">
    <property type="entry name" value="Kelch-typ_b-propeller"/>
</dbReference>
<keyword evidence="1" id="KW-0880">Kelch repeat</keyword>
<keyword evidence="4" id="KW-1185">Reference proteome</keyword>
<dbReference type="SUPFAM" id="SSF117281">
    <property type="entry name" value="Kelch motif"/>
    <property type="match status" value="1"/>
</dbReference>
<dbReference type="Proteomes" id="UP001162131">
    <property type="component" value="Unassembled WGS sequence"/>
</dbReference>